<feature type="compositionally biased region" description="Low complexity" evidence="1">
    <location>
        <begin position="33"/>
        <end position="60"/>
    </location>
</feature>
<reference evidence="2" key="1">
    <citation type="submission" date="2023-03" db="EMBL/GenBank/DDBJ databases">
        <authorList>
            <person name="Steffen K."/>
            <person name="Cardenas P."/>
        </authorList>
    </citation>
    <scope>NUCLEOTIDE SEQUENCE</scope>
</reference>
<protein>
    <submittedName>
        <fullName evidence="2">Uncharacterized protein</fullName>
    </submittedName>
</protein>
<accession>A0AA35RMA8</accession>
<evidence type="ECO:0000313" key="3">
    <source>
        <dbReference type="Proteomes" id="UP001174909"/>
    </source>
</evidence>
<proteinExistence type="predicted"/>
<feature type="non-terminal residue" evidence="2">
    <location>
        <position position="60"/>
    </location>
</feature>
<dbReference type="AlphaFoldDB" id="A0AA35RMA8"/>
<organism evidence="2 3">
    <name type="scientific">Geodia barretti</name>
    <name type="common">Barrett's horny sponge</name>
    <dbReference type="NCBI Taxonomy" id="519541"/>
    <lineage>
        <taxon>Eukaryota</taxon>
        <taxon>Metazoa</taxon>
        <taxon>Porifera</taxon>
        <taxon>Demospongiae</taxon>
        <taxon>Heteroscleromorpha</taxon>
        <taxon>Tetractinellida</taxon>
        <taxon>Astrophorina</taxon>
        <taxon>Geodiidae</taxon>
        <taxon>Geodia</taxon>
    </lineage>
</organism>
<comment type="caution">
    <text evidence="2">The sequence shown here is derived from an EMBL/GenBank/DDBJ whole genome shotgun (WGS) entry which is preliminary data.</text>
</comment>
<dbReference type="EMBL" id="CASHTH010001287">
    <property type="protein sequence ID" value="CAI8013702.1"/>
    <property type="molecule type" value="Genomic_DNA"/>
</dbReference>
<dbReference type="Proteomes" id="UP001174909">
    <property type="component" value="Unassembled WGS sequence"/>
</dbReference>
<gene>
    <name evidence="2" type="ORF">GBAR_LOCUS8653</name>
</gene>
<feature type="region of interest" description="Disordered" evidence="1">
    <location>
        <begin position="1"/>
        <end position="60"/>
    </location>
</feature>
<name>A0AA35RMA8_GEOBA</name>
<evidence type="ECO:0000256" key="1">
    <source>
        <dbReference type="SAM" id="MobiDB-lite"/>
    </source>
</evidence>
<sequence length="60" mass="6114">MSDEKESSPPSEHPTSKDPVEASLVANSRCSLVPVSPHFSGSSSVGSTPPSSSDPKSTSL</sequence>
<evidence type="ECO:0000313" key="2">
    <source>
        <dbReference type="EMBL" id="CAI8013702.1"/>
    </source>
</evidence>
<keyword evidence="3" id="KW-1185">Reference proteome</keyword>